<sequence length="242" mass="25982">MASASTASPTEQFAGLPPRRAKRTGPSSNEQGRPAKISRQGSDGPSRSPTVDIPPFAEQSNAGLHQDEIVVLTENQLPQFTASLKHDVEHCGSTDEDRVASTMEMLDSLNVGFSKDKYDVIAHRLRGRSSGVLVLEKGEPAKVLAMVTHPNSKGVGSALMEQAVNLAKNLTGKAELHLEVMDAAAAAYQKMGFVMSQASDSDSDSDITCEPMVLNANDATNWKEDSNGYMLMTNRKPPHFVG</sequence>
<feature type="compositionally biased region" description="Polar residues" evidence="1">
    <location>
        <begin position="1"/>
        <end position="11"/>
    </location>
</feature>
<evidence type="ECO:0000313" key="5">
    <source>
        <dbReference type="Proteomes" id="UP000594892"/>
    </source>
</evidence>
<dbReference type="Proteomes" id="UP000594892">
    <property type="component" value="Chromosome 1"/>
</dbReference>
<protein>
    <submittedName>
        <fullName evidence="3">GNAT family N-acetyltransferase</fullName>
    </submittedName>
</protein>
<dbReference type="AlphaFoldDB" id="A0AAP9XYM2"/>
<accession>A0AAP9XYM2</accession>
<dbReference type="Gene3D" id="3.40.630.30">
    <property type="match status" value="1"/>
</dbReference>
<reference evidence="4" key="2">
    <citation type="submission" date="2022-06" db="EMBL/GenBank/DDBJ databases">
        <title>Draft genome sequence of Burkholderia glumae strain GR20004 isolated from rice panicle showing bacterial panicle blight.</title>
        <authorList>
            <person name="Choi S.Y."/>
            <person name="Lee Y.H."/>
        </authorList>
    </citation>
    <scope>NUCLEOTIDE SEQUENCE</scope>
    <source>
        <strain evidence="4">GR20004</strain>
    </source>
</reference>
<reference evidence="3 5" key="1">
    <citation type="submission" date="2020-12" db="EMBL/GenBank/DDBJ databases">
        <title>FDA dAtabase for Regulatory Grade micrObial Sequences (FDA-ARGOS): Supporting development and validation of Infectious Disease Dx tests.</title>
        <authorList>
            <person name="Minogue T."/>
            <person name="Wolcott M."/>
            <person name="Wasieloski L."/>
            <person name="Aguilar W."/>
            <person name="Moore D."/>
            <person name="Jaissle J."/>
            <person name="Tallon L."/>
            <person name="Sadzewicz L."/>
            <person name="Zhao X."/>
            <person name="Boylan J."/>
            <person name="Ott S."/>
            <person name="Bowen H."/>
            <person name="Vavikolanu K."/>
            <person name="Mehta A."/>
            <person name="Aluvathingal J."/>
            <person name="Nadendla S."/>
            <person name="Yan Y."/>
            <person name="Sichtig H."/>
        </authorList>
    </citation>
    <scope>NUCLEOTIDE SEQUENCE [LARGE SCALE GENOMIC DNA]</scope>
    <source>
        <strain evidence="3 5">FDAARGOS_949</strain>
    </source>
</reference>
<evidence type="ECO:0000256" key="1">
    <source>
        <dbReference type="SAM" id="MobiDB-lite"/>
    </source>
</evidence>
<feature type="domain" description="N-acetyltransferase" evidence="2">
    <location>
        <begin position="67"/>
        <end position="217"/>
    </location>
</feature>
<dbReference type="RefSeq" id="WP_158335146.1">
    <property type="nucleotide sequence ID" value="NZ_CP100157.1"/>
</dbReference>
<keyword evidence="6" id="KW-1185">Reference proteome</keyword>
<dbReference type="InterPro" id="IPR016181">
    <property type="entry name" value="Acyl_CoA_acyltransferase"/>
</dbReference>
<dbReference type="InterPro" id="IPR000182">
    <property type="entry name" value="GNAT_dom"/>
</dbReference>
<proteinExistence type="predicted"/>
<name>A0AAP9XYM2_BURGL</name>
<dbReference type="GO" id="GO:0016747">
    <property type="term" value="F:acyltransferase activity, transferring groups other than amino-acyl groups"/>
    <property type="evidence" value="ECO:0007669"/>
    <property type="project" value="InterPro"/>
</dbReference>
<gene>
    <name evidence="3" type="ORF">I6H06_01305</name>
    <name evidence="4" type="ORF">NFI99_03500</name>
</gene>
<dbReference type="Pfam" id="PF13673">
    <property type="entry name" value="Acetyltransf_10"/>
    <property type="match status" value="1"/>
</dbReference>
<dbReference type="EMBL" id="CP065600">
    <property type="protein sequence ID" value="QPQ90434.1"/>
    <property type="molecule type" value="Genomic_DNA"/>
</dbReference>
<dbReference type="PROSITE" id="PS51186">
    <property type="entry name" value="GNAT"/>
    <property type="match status" value="1"/>
</dbReference>
<evidence type="ECO:0000259" key="2">
    <source>
        <dbReference type="PROSITE" id="PS51186"/>
    </source>
</evidence>
<feature type="compositionally biased region" description="Polar residues" evidence="1">
    <location>
        <begin position="39"/>
        <end position="49"/>
    </location>
</feature>
<evidence type="ECO:0000313" key="3">
    <source>
        <dbReference type="EMBL" id="QPQ90434.1"/>
    </source>
</evidence>
<feature type="region of interest" description="Disordered" evidence="1">
    <location>
        <begin position="1"/>
        <end position="58"/>
    </location>
</feature>
<dbReference type="EMBL" id="CP099583">
    <property type="protein sequence ID" value="USS43540.1"/>
    <property type="molecule type" value="Genomic_DNA"/>
</dbReference>
<dbReference type="SUPFAM" id="SSF55729">
    <property type="entry name" value="Acyl-CoA N-acyltransferases (Nat)"/>
    <property type="match status" value="1"/>
</dbReference>
<organism evidence="3 5">
    <name type="scientific">Burkholderia glumae</name>
    <name type="common">Pseudomonas glumae</name>
    <dbReference type="NCBI Taxonomy" id="337"/>
    <lineage>
        <taxon>Bacteria</taxon>
        <taxon>Pseudomonadati</taxon>
        <taxon>Pseudomonadota</taxon>
        <taxon>Betaproteobacteria</taxon>
        <taxon>Burkholderiales</taxon>
        <taxon>Burkholderiaceae</taxon>
        <taxon>Burkholderia</taxon>
    </lineage>
</organism>
<evidence type="ECO:0000313" key="6">
    <source>
        <dbReference type="Proteomes" id="UP001056386"/>
    </source>
</evidence>
<dbReference type="Proteomes" id="UP001056386">
    <property type="component" value="Chromosome 2"/>
</dbReference>
<evidence type="ECO:0000313" key="4">
    <source>
        <dbReference type="EMBL" id="USS43540.1"/>
    </source>
</evidence>